<evidence type="ECO:0000313" key="2">
    <source>
        <dbReference type="Proteomes" id="UP000185639"/>
    </source>
</evidence>
<dbReference type="EMBL" id="FTOH01000001">
    <property type="protein sequence ID" value="SIS41964.1"/>
    <property type="molecule type" value="Genomic_DNA"/>
</dbReference>
<accession>A0A1N7IY43</accession>
<dbReference type="STRING" id="484498.SAMN05421686_101128"/>
<dbReference type="AlphaFoldDB" id="A0A1N7IY43"/>
<organism evidence="1 2">
    <name type="scientific">Thalassolituus maritimus</name>
    <dbReference type="NCBI Taxonomy" id="484498"/>
    <lineage>
        <taxon>Bacteria</taxon>
        <taxon>Pseudomonadati</taxon>
        <taxon>Pseudomonadota</taxon>
        <taxon>Gammaproteobacteria</taxon>
        <taxon>Oceanospirillales</taxon>
        <taxon>Oceanospirillaceae</taxon>
        <taxon>Thalassolituus</taxon>
    </lineage>
</organism>
<dbReference type="RefSeq" id="WP_076513363.1">
    <property type="nucleotide sequence ID" value="NZ_FTOH01000001.1"/>
</dbReference>
<sequence length="86" mass="9547">MFNDDYELLKPRKGDDEYGVYEPIDVDGQTIEIPAGRVHIEGILKGIAYLEIAEGSYIVRRKKKDEGVPLQAFASMAKPANGNALH</sequence>
<evidence type="ECO:0000313" key="1">
    <source>
        <dbReference type="EMBL" id="SIS41964.1"/>
    </source>
</evidence>
<name>A0A1N7IY43_9GAMM</name>
<keyword evidence="2" id="KW-1185">Reference proteome</keyword>
<protein>
    <submittedName>
        <fullName evidence="1">Uncharacterized protein</fullName>
    </submittedName>
</protein>
<dbReference type="OrthoDB" id="9855857at2"/>
<gene>
    <name evidence="1" type="ORF">SAMN05421686_101128</name>
</gene>
<proteinExistence type="predicted"/>
<reference evidence="2" key="1">
    <citation type="submission" date="2017-01" db="EMBL/GenBank/DDBJ databases">
        <authorList>
            <person name="Varghese N."/>
            <person name="Submissions S."/>
        </authorList>
    </citation>
    <scope>NUCLEOTIDE SEQUENCE [LARGE SCALE GENOMIC DNA]</scope>
    <source>
        <strain evidence="2">DSM 24913</strain>
    </source>
</reference>
<dbReference type="Proteomes" id="UP000185639">
    <property type="component" value="Unassembled WGS sequence"/>
</dbReference>